<evidence type="ECO:0000313" key="1">
    <source>
        <dbReference type="EMBL" id="EKO16545.1"/>
    </source>
</evidence>
<organism evidence="1 2">
    <name type="scientific">Leptospira kirschneri str. H1</name>
    <dbReference type="NCBI Taxonomy" id="1049966"/>
    <lineage>
        <taxon>Bacteria</taxon>
        <taxon>Pseudomonadati</taxon>
        <taxon>Spirochaetota</taxon>
        <taxon>Spirochaetia</taxon>
        <taxon>Leptospirales</taxon>
        <taxon>Leptospiraceae</taxon>
        <taxon>Leptospira</taxon>
    </lineage>
</organism>
<sequence length="121" mass="14099">MDQLHETNIENILEYPNLVRKLLQTGWYPNQILEWKKTKFNGRKKSIQTEEKTLLILAMENNLIPAETVRVLLKYGANPGLGVKRNSEGKEYMFYPLAAINLNGNNILKESKQKILIDWKK</sequence>
<dbReference type="Proteomes" id="UP000006253">
    <property type="component" value="Unassembled WGS sequence"/>
</dbReference>
<name>A0A0E2B5U6_9LEPT</name>
<evidence type="ECO:0008006" key="3">
    <source>
        <dbReference type="Google" id="ProtNLM"/>
    </source>
</evidence>
<reference evidence="1 2" key="1">
    <citation type="submission" date="2012-10" db="EMBL/GenBank/DDBJ databases">
        <authorList>
            <person name="Harkins D.M."/>
            <person name="Durkin A.S."/>
            <person name="Brinkac L.M."/>
            <person name="Selengut J.D."/>
            <person name="Sanka R."/>
            <person name="DePew J."/>
            <person name="Purushe J."/>
            <person name="Peacock S.J."/>
            <person name="Thaipadungpanit J."/>
            <person name="Wuthiekanun V.W."/>
            <person name="Day N.P."/>
            <person name="Vinetz J.M."/>
            <person name="Sutton G.G."/>
            <person name="Nelson W.C."/>
            <person name="Fouts D.E."/>
        </authorList>
    </citation>
    <scope>NUCLEOTIDE SEQUENCE [LARGE SCALE GENOMIC DNA]</scope>
    <source>
        <strain evidence="1 2">H1</strain>
    </source>
</reference>
<dbReference type="EMBL" id="AHMY02000024">
    <property type="protein sequence ID" value="EKO16545.1"/>
    <property type="molecule type" value="Genomic_DNA"/>
</dbReference>
<proteinExistence type="predicted"/>
<accession>A0A0E2B5U6</accession>
<comment type="caution">
    <text evidence="1">The sequence shown here is derived from an EMBL/GenBank/DDBJ whole genome shotgun (WGS) entry which is preliminary data.</text>
</comment>
<gene>
    <name evidence="1" type="ORF">LEP1GSC081_1111</name>
</gene>
<protein>
    <recommendedName>
        <fullName evidence="3">Ankyrin repeat protein</fullName>
    </recommendedName>
</protein>
<evidence type="ECO:0000313" key="2">
    <source>
        <dbReference type="Proteomes" id="UP000006253"/>
    </source>
</evidence>
<dbReference type="AlphaFoldDB" id="A0A0E2B5U6"/>